<comment type="caution">
    <text evidence="2">The sequence shown here is derived from an EMBL/GenBank/DDBJ whole genome shotgun (WGS) entry which is preliminary data.</text>
</comment>
<proteinExistence type="predicted"/>
<dbReference type="EMBL" id="BKCJ011795822">
    <property type="protein sequence ID" value="GFD53552.1"/>
    <property type="molecule type" value="Genomic_DNA"/>
</dbReference>
<feature type="compositionally biased region" description="Low complexity" evidence="1">
    <location>
        <begin position="14"/>
        <end position="42"/>
    </location>
</feature>
<protein>
    <submittedName>
        <fullName evidence="2">Uncharacterized protein</fullName>
    </submittedName>
</protein>
<evidence type="ECO:0000313" key="2">
    <source>
        <dbReference type="EMBL" id="GFD53552.1"/>
    </source>
</evidence>
<feature type="non-terminal residue" evidence="2">
    <location>
        <position position="1"/>
    </location>
</feature>
<dbReference type="AlphaFoldDB" id="A0A699X0G5"/>
<feature type="region of interest" description="Disordered" evidence="1">
    <location>
        <begin position="1"/>
        <end position="77"/>
    </location>
</feature>
<reference evidence="2" key="1">
    <citation type="journal article" date="2019" name="Sci. Rep.">
        <title>Draft genome of Tanacetum cinerariifolium, the natural source of mosquito coil.</title>
        <authorList>
            <person name="Yamashiro T."/>
            <person name="Shiraishi A."/>
            <person name="Satake H."/>
            <person name="Nakayama K."/>
        </authorList>
    </citation>
    <scope>NUCLEOTIDE SEQUENCE</scope>
</reference>
<feature type="compositionally biased region" description="Gly residues" evidence="1">
    <location>
        <begin position="1"/>
        <end position="13"/>
    </location>
</feature>
<gene>
    <name evidence="2" type="ORF">Tci_925521</name>
</gene>
<name>A0A699X0G5_TANCI</name>
<accession>A0A699X0G5</accession>
<organism evidence="2">
    <name type="scientific">Tanacetum cinerariifolium</name>
    <name type="common">Dalmatian daisy</name>
    <name type="synonym">Chrysanthemum cinerariifolium</name>
    <dbReference type="NCBI Taxonomy" id="118510"/>
    <lineage>
        <taxon>Eukaryota</taxon>
        <taxon>Viridiplantae</taxon>
        <taxon>Streptophyta</taxon>
        <taxon>Embryophyta</taxon>
        <taxon>Tracheophyta</taxon>
        <taxon>Spermatophyta</taxon>
        <taxon>Magnoliopsida</taxon>
        <taxon>eudicotyledons</taxon>
        <taxon>Gunneridae</taxon>
        <taxon>Pentapetalae</taxon>
        <taxon>asterids</taxon>
        <taxon>campanulids</taxon>
        <taxon>Asterales</taxon>
        <taxon>Asteraceae</taxon>
        <taxon>Asteroideae</taxon>
        <taxon>Anthemideae</taxon>
        <taxon>Anthemidinae</taxon>
        <taxon>Tanacetum</taxon>
    </lineage>
</organism>
<feature type="compositionally biased region" description="Basic residues" evidence="1">
    <location>
        <begin position="67"/>
        <end position="77"/>
    </location>
</feature>
<sequence>AASAGLGGRGPSTGLGPAHAGASHSGGTHGFVAAGAAAVGKAAQEHHCLRQRPSGRQARASAQRNGHAGRKASAHAK</sequence>
<evidence type="ECO:0000256" key="1">
    <source>
        <dbReference type="SAM" id="MobiDB-lite"/>
    </source>
</evidence>